<proteinExistence type="predicted"/>
<name>A0A284VRZ6_9EURY</name>
<sequence length="78" mass="8686">MVVVRNRLNQRLIVNLIGGKNIDLLAKSKAEFSGEESLSPHLQTLIAKGDISVVETIEEQVEEIQLTRKKGKSKKSTK</sequence>
<dbReference type="AlphaFoldDB" id="A0A284VRZ6"/>
<organism evidence="1 2">
    <name type="scientific">Candidatus Methanoperedens nitratireducens</name>
    <dbReference type="NCBI Taxonomy" id="1392998"/>
    <lineage>
        <taxon>Archaea</taxon>
        <taxon>Methanobacteriati</taxon>
        <taxon>Methanobacteriota</taxon>
        <taxon>Stenosarchaea group</taxon>
        <taxon>Methanomicrobia</taxon>
        <taxon>Methanosarcinales</taxon>
        <taxon>ANME-2 cluster</taxon>
        <taxon>Candidatus Methanoperedentaceae</taxon>
        <taxon>Candidatus Methanoperedens</taxon>
    </lineage>
</organism>
<dbReference type="RefSeq" id="WP_096206604.1">
    <property type="nucleotide sequence ID" value="NZ_FZMP01000203.1"/>
</dbReference>
<protein>
    <submittedName>
        <fullName evidence="1">Uncharacterized protein</fullName>
    </submittedName>
</protein>
<evidence type="ECO:0000313" key="2">
    <source>
        <dbReference type="Proteomes" id="UP000218615"/>
    </source>
</evidence>
<evidence type="ECO:0000313" key="1">
    <source>
        <dbReference type="EMBL" id="SNQ61979.1"/>
    </source>
</evidence>
<dbReference type="Proteomes" id="UP000218615">
    <property type="component" value="Unassembled WGS sequence"/>
</dbReference>
<dbReference type="EMBL" id="FZMP01000203">
    <property type="protein sequence ID" value="SNQ61979.1"/>
    <property type="molecule type" value="Genomic_DNA"/>
</dbReference>
<reference evidence="2" key="1">
    <citation type="submission" date="2017-06" db="EMBL/GenBank/DDBJ databases">
        <authorList>
            <person name="Cremers G."/>
        </authorList>
    </citation>
    <scope>NUCLEOTIDE SEQUENCE [LARGE SCALE GENOMIC DNA]</scope>
</reference>
<accession>A0A284VRZ6</accession>
<gene>
    <name evidence="1" type="ORF">MNV_560025</name>
</gene>
<keyword evidence="2" id="KW-1185">Reference proteome</keyword>